<reference evidence="1 2" key="1">
    <citation type="submission" date="2019-06" db="EMBL/GenBank/DDBJ databases">
        <title>Genome Sequence of the Brown Rot Fungal Pathogen Monilinia laxa.</title>
        <authorList>
            <person name="De Miccolis Angelini R.M."/>
            <person name="Landi L."/>
            <person name="Abate D."/>
            <person name="Pollastro S."/>
            <person name="Romanazzi G."/>
            <person name="Faretra F."/>
        </authorList>
    </citation>
    <scope>NUCLEOTIDE SEQUENCE [LARGE SCALE GENOMIC DNA]</scope>
    <source>
        <strain evidence="1 2">Mlax316</strain>
    </source>
</reference>
<comment type="caution">
    <text evidence="1">The sequence shown here is derived from an EMBL/GenBank/DDBJ whole genome shotgun (WGS) entry which is preliminary data.</text>
</comment>
<evidence type="ECO:0000313" key="1">
    <source>
        <dbReference type="EMBL" id="KAB8300950.1"/>
    </source>
</evidence>
<evidence type="ECO:0000313" key="2">
    <source>
        <dbReference type="Proteomes" id="UP000326757"/>
    </source>
</evidence>
<proteinExistence type="predicted"/>
<organism evidence="1 2">
    <name type="scientific">Monilinia laxa</name>
    <name type="common">Brown rot fungus</name>
    <name type="synonym">Sclerotinia laxa</name>
    <dbReference type="NCBI Taxonomy" id="61186"/>
    <lineage>
        <taxon>Eukaryota</taxon>
        <taxon>Fungi</taxon>
        <taxon>Dikarya</taxon>
        <taxon>Ascomycota</taxon>
        <taxon>Pezizomycotina</taxon>
        <taxon>Leotiomycetes</taxon>
        <taxon>Helotiales</taxon>
        <taxon>Sclerotiniaceae</taxon>
        <taxon>Monilinia</taxon>
    </lineage>
</organism>
<dbReference type="EMBL" id="VIGI01000004">
    <property type="protein sequence ID" value="KAB8300950.1"/>
    <property type="molecule type" value="Genomic_DNA"/>
</dbReference>
<keyword evidence="2" id="KW-1185">Reference proteome</keyword>
<gene>
    <name evidence="1" type="ORF">EYC80_002874</name>
</gene>
<dbReference type="Proteomes" id="UP000326757">
    <property type="component" value="Unassembled WGS sequence"/>
</dbReference>
<sequence length="92" mass="10708">MAPPTFPFSTYNSITIDVNPANGSPEYPVIAFRTSIFEIPDSGFPDAQEEYQQWLRVLGNFRYWISQWFCFAHVYQGIDILFSRIKRVPLPT</sequence>
<name>A0A5N6KBY1_MONLA</name>
<dbReference type="AlphaFoldDB" id="A0A5N6KBY1"/>
<accession>A0A5N6KBY1</accession>
<protein>
    <submittedName>
        <fullName evidence="1">Uncharacterized protein</fullName>
    </submittedName>
</protein>